<sequence>MSTQTSGELSKLVAYLFLISICPISTAILGTLSMSTDSHAAHACSYEAPPTTRHAEKRTLTGEREQKFRRCAMLKAKQGRHIAILEEQGIYQAELDRVQEPRIG</sequence>
<keyword evidence="1" id="KW-0812">Transmembrane</keyword>
<evidence type="ECO:0000313" key="3">
    <source>
        <dbReference type="Proteomes" id="UP001301769"/>
    </source>
</evidence>
<keyword evidence="3" id="KW-1185">Reference proteome</keyword>
<feature type="transmembrane region" description="Helical" evidence="1">
    <location>
        <begin position="12"/>
        <end position="32"/>
    </location>
</feature>
<accession>A0AAN6YGG4</accession>
<name>A0AAN6YGG4_9PEZI</name>
<evidence type="ECO:0000313" key="2">
    <source>
        <dbReference type="EMBL" id="KAK4218160.1"/>
    </source>
</evidence>
<organism evidence="2 3">
    <name type="scientific">Rhypophila decipiens</name>
    <dbReference type="NCBI Taxonomy" id="261697"/>
    <lineage>
        <taxon>Eukaryota</taxon>
        <taxon>Fungi</taxon>
        <taxon>Dikarya</taxon>
        <taxon>Ascomycota</taxon>
        <taxon>Pezizomycotina</taxon>
        <taxon>Sordariomycetes</taxon>
        <taxon>Sordariomycetidae</taxon>
        <taxon>Sordariales</taxon>
        <taxon>Naviculisporaceae</taxon>
        <taxon>Rhypophila</taxon>
    </lineage>
</organism>
<reference evidence="2" key="1">
    <citation type="journal article" date="2023" name="Mol. Phylogenet. Evol.">
        <title>Genome-scale phylogeny and comparative genomics of the fungal order Sordariales.</title>
        <authorList>
            <person name="Hensen N."/>
            <person name="Bonometti L."/>
            <person name="Westerberg I."/>
            <person name="Brannstrom I.O."/>
            <person name="Guillou S."/>
            <person name="Cros-Aarteil S."/>
            <person name="Calhoun S."/>
            <person name="Haridas S."/>
            <person name="Kuo A."/>
            <person name="Mondo S."/>
            <person name="Pangilinan J."/>
            <person name="Riley R."/>
            <person name="LaButti K."/>
            <person name="Andreopoulos B."/>
            <person name="Lipzen A."/>
            <person name="Chen C."/>
            <person name="Yan M."/>
            <person name="Daum C."/>
            <person name="Ng V."/>
            <person name="Clum A."/>
            <person name="Steindorff A."/>
            <person name="Ohm R.A."/>
            <person name="Martin F."/>
            <person name="Silar P."/>
            <person name="Natvig D.O."/>
            <person name="Lalanne C."/>
            <person name="Gautier V."/>
            <person name="Ament-Velasquez S.L."/>
            <person name="Kruys A."/>
            <person name="Hutchinson M.I."/>
            <person name="Powell A.J."/>
            <person name="Barry K."/>
            <person name="Miller A.N."/>
            <person name="Grigoriev I.V."/>
            <person name="Debuchy R."/>
            <person name="Gladieux P."/>
            <person name="Hiltunen Thoren M."/>
            <person name="Johannesson H."/>
        </authorList>
    </citation>
    <scope>NUCLEOTIDE SEQUENCE</scope>
    <source>
        <strain evidence="2">PSN293</strain>
    </source>
</reference>
<dbReference type="Proteomes" id="UP001301769">
    <property type="component" value="Unassembled WGS sequence"/>
</dbReference>
<proteinExistence type="predicted"/>
<keyword evidence="1" id="KW-0472">Membrane</keyword>
<keyword evidence="1" id="KW-1133">Transmembrane helix</keyword>
<dbReference type="AlphaFoldDB" id="A0AAN6YGG4"/>
<reference evidence="2" key="2">
    <citation type="submission" date="2023-05" db="EMBL/GenBank/DDBJ databases">
        <authorList>
            <consortium name="Lawrence Berkeley National Laboratory"/>
            <person name="Steindorff A."/>
            <person name="Hensen N."/>
            <person name="Bonometti L."/>
            <person name="Westerberg I."/>
            <person name="Brannstrom I.O."/>
            <person name="Guillou S."/>
            <person name="Cros-Aarteil S."/>
            <person name="Calhoun S."/>
            <person name="Haridas S."/>
            <person name="Kuo A."/>
            <person name="Mondo S."/>
            <person name="Pangilinan J."/>
            <person name="Riley R."/>
            <person name="Labutti K."/>
            <person name="Andreopoulos B."/>
            <person name="Lipzen A."/>
            <person name="Chen C."/>
            <person name="Yanf M."/>
            <person name="Daum C."/>
            <person name="Ng V."/>
            <person name="Clum A."/>
            <person name="Ohm R."/>
            <person name="Martin F."/>
            <person name="Silar P."/>
            <person name="Natvig D."/>
            <person name="Lalanne C."/>
            <person name="Gautier V."/>
            <person name="Ament-Velasquez S.L."/>
            <person name="Kruys A."/>
            <person name="Hutchinson M.I."/>
            <person name="Powell A.J."/>
            <person name="Barry K."/>
            <person name="Miller A.N."/>
            <person name="Grigoriev I.V."/>
            <person name="Debuchy R."/>
            <person name="Gladieux P."/>
            <person name="Thoren M.H."/>
            <person name="Johannesson H."/>
        </authorList>
    </citation>
    <scope>NUCLEOTIDE SEQUENCE</scope>
    <source>
        <strain evidence="2">PSN293</strain>
    </source>
</reference>
<comment type="caution">
    <text evidence="2">The sequence shown here is derived from an EMBL/GenBank/DDBJ whole genome shotgun (WGS) entry which is preliminary data.</text>
</comment>
<evidence type="ECO:0000256" key="1">
    <source>
        <dbReference type="SAM" id="Phobius"/>
    </source>
</evidence>
<protein>
    <submittedName>
        <fullName evidence="2">Uncharacterized protein</fullName>
    </submittedName>
</protein>
<gene>
    <name evidence="2" type="ORF">QBC37DRAFT_6647</name>
</gene>
<dbReference type="EMBL" id="MU858054">
    <property type="protein sequence ID" value="KAK4218160.1"/>
    <property type="molecule type" value="Genomic_DNA"/>
</dbReference>